<organism evidence="3 4">
    <name type="scientific">Prymnesium parvum</name>
    <name type="common">Toxic golden alga</name>
    <dbReference type="NCBI Taxonomy" id="97485"/>
    <lineage>
        <taxon>Eukaryota</taxon>
        <taxon>Haptista</taxon>
        <taxon>Haptophyta</taxon>
        <taxon>Prymnesiophyceae</taxon>
        <taxon>Prymnesiales</taxon>
        <taxon>Prymnesiaceae</taxon>
        <taxon>Prymnesium</taxon>
    </lineage>
</organism>
<dbReference type="GO" id="GO:0003684">
    <property type="term" value="F:damaged DNA binding"/>
    <property type="evidence" value="ECO:0007669"/>
    <property type="project" value="TreeGrafter"/>
</dbReference>
<dbReference type="SMART" id="SM00849">
    <property type="entry name" value="Lactamase_B"/>
    <property type="match status" value="1"/>
</dbReference>
<dbReference type="GO" id="GO:0036297">
    <property type="term" value="P:interstrand cross-link repair"/>
    <property type="evidence" value="ECO:0007669"/>
    <property type="project" value="TreeGrafter"/>
</dbReference>
<protein>
    <recommendedName>
        <fullName evidence="2">Metallo-beta-lactamase domain-containing protein</fullName>
    </recommendedName>
</protein>
<dbReference type="AlphaFoldDB" id="A0AB34JQW4"/>
<dbReference type="GO" id="GO:0035312">
    <property type="term" value="F:5'-3' DNA exonuclease activity"/>
    <property type="evidence" value="ECO:0007669"/>
    <property type="project" value="TreeGrafter"/>
</dbReference>
<feature type="region of interest" description="Disordered" evidence="1">
    <location>
        <begin position="178"/>
        <end position="211"/>
    </location>
</feature>
<evidence type="ECO:0000256" key="1">
    <source>
        <dbReference type="SAM" id="MobiDB-lite"/>
    </source>
</evidence>
<dbReference type="InterPro" id="IPR036866">
    <property type="entry name" value="RibonucZ/Hydroxyglut_hydro"/>
</dbReference>
<feature type="region of interest" description="Disordered" evidence="1">
    <location>
        <begin position="65"/>
        <end position="147"/>
    </location>
</feature>
<reference evidence="3 4" key="1">
    <citation type="journal article" date="2024" name="Science">
        <title>Giant polyketide synthase enzymes in the biosynthesis of giant marine polyether toxins.</title>
        <authorList>
            <person name="Fallon T.R."/>
            <person name="Shende V.V."/>
            <person name="Wierzbicki I.H."/>
            <person name="Pendleton A.L."/>
            <person name="Watervoot N.F."/>
            <person name="Auber R.P."/>
            <person name="Gonzalez D.J."/>
            <person name="Wisecaver J.H."/>
            <person name="Moore B.S."/>
        </authorList>
    </citation>
    <scope>NUCLEOTIDE SEQUENCE [LARGE SCALE GENOMIC DNA]</scope>
    <source>
        <strain evidence="3 4">12B1</strain>
    </source>
</reference>
<dbReference type="GO" id="GO:0006303">
    <property type="term" value="P:double-strand break repair via nonhomologous end joining"/>
    <property type="evidence" value="ECO:0007669"/>
    <property type="project" value="TreeGrafter"/>
</dbReference>
<dbReference type="InterPro" id="IPR001279">
    <property type="entry name" value="Metallo-B-lactamas"/>
</dbReference>
<feature type="compositionally biased region" description="Polar residues" evidence="1">
    <location>
        <begin position="65"/>
        <end position="74"/>
    </location>
</feature>
<gene>
    <name evidence="3" type="ORF">AB1Y20_019343</name>
</gene>
<feature type="domain" description="Metallo-beta-lactamase" evidence="2">
    <location>
        <begin position="210"/>
        <end position="361"/>
    </location>
</feature>
<proteinExistence type="predicted"/>
<comment type="caution">
    <text evidence="3">The sequence shown here is derived from an EMBL/GenBank/DDBJ whole genome shotgun (WGS) entry which is preliminary data.</text>
</comment>
<evidence type="ECO:0000313" key="3">
    <source>
        <dbReference type="EMBL" id="KAL1524448.1"/>
    </source>
</evidence>
<dbReference type="Gene3D" id="3.60.15.10">
    <property type="entry name" value="Ribonuclease Z/Hydroxyacylglutathione hydrolase-like"/>
    <property type="match status" value="1"/>
</dbReference>
<dbReference type="CDD" id="cd16273">
    <property type="entry name" value="SNM1A-1C-like_MBL-fold"/>
    <property type="match status" value="1"/>
</dbReference>
<keyword evidence="4" id="KW-1185">Reference proteome</keyword>
<evidence type="ECO:0000259" key="2">
    <source>
        <dbReference type="SMART" id="SM00849"/>
    </source>
</evidence>
<dbReference type="Pfam" id="PF12706">
    <property type="entry name" value="Lactamase_B_2"/>
    <property type="match status" value="1"/>
</dbReference>
<dbReference type="EMBL" id="JBGBPQ010000005">
    <property type="protein sequence ID" value="KAL1524448.1"/>
    <property type="molecule type" value="Genomic_DNA"/>
</dbReference>
<evidence type="ECO:0000313" key="4">
    <source>
        <dbReference type="Proteomes" id="UP001515480"/>
    </source>
</evidence>
<name>A0AB34JQW4_PRYPA</name>
<sequence>MAEFVDVEGSESAWLAAEGMCEEDEEFQISQSWACALEEDLHLPPYVLPPTPWLHVDDAGAHSTAPFSPASSGLMTPAPAPFTPMLPTHAPSAPEQTPHAPSTRAPLTTLPITPLRSAPEATPPARAGPVLPAPVPSPAEPVDGAPPRDALRLLMASARNAWKPPNAFEVMMKASTPATAPVDTPRGRGGGRGKGRREGLAASAGRRRGGGRAYLAPHKRVEGTRLVVDGFTAPPVESLLYFLTHFHSDHYTGLTSKWSVPLYCSTVTARLVTRQLGVSPHVLRILTLGQTTVLPSGDRVTPVDANHCPGAVILLFELQDGRCVLHTGDFRYLPSMAQHPALAGKKIDLLYLDTTYCNPQYAFPSQAAAVDEVVMHCKLLLPANRTLVLFGAYSIGKERVYLQVARELGVHIYVDRARWRTLECIGLDPMDIPWLTTQD</sequence>
<dbReference type="PANTHER" id="PTHR23240:SF6">
    <property type="entry name" value="DNA CROSS-LINK REPAIR 1A PROTEIN"/>
    <property type="match status" value="1"/>
</dbReference>
<accession>A0AB34JQW4</accession>
<dbReference type="PANTHER" id="PTHR23240">
    <property type="entry name" value="DNA CROSS-LINK REPAIR PROTEIN PSO2/SNM1-RELATED"/>
    <property type="match status" value="1"/>
</dbReference>
<dbReference type="SUPFAM" id="SSF56281">
    <property type="entry name" value="Metallo-hydrolase/oxidoreductase"/>
    <property type="match status" value="1"/>
</dbReference>
<dbReference type="Proteomes" id="UP001515480">
    <property type="component" value="Unassembled WGS sequence"/>
</dbReference>